<feature type="domain" description="Thioredoxin" evidence="2">
    <location>
        <begin position="46"/>
        <end position="148"/>
    </location>
</feature>
<proteinExistence type="predicted"/>
<keyword evidence="5" id="KW-1185">Reference proteome</keyword>
<dbReference type="CDD" id="cd02961">
    <property type="entry name" value="PDI_a_family"/>
    <property type="match status" value="1"/>
</dbReference>
<dbReference type="OrthoDB" id="10264505at2759"/>
<organism evidence="4 5">
    <name type="scientific">Candida albicans (strain SC5314 / ATCC MYA-2876)</name>
    <name type="common">Yeast</name>
    <dbReference type="NCBI Taxonomy" id="237561"/>
    <lineage>
        <taxon>Eukaryota</taxon>
        <taxon>Fungi</taxon>
        <taxon>Dikarya</taxon>
        <taxon>Ascomycota</taxon>
        <taxon>Saccharomycotina</taxon>
        <taxon>Pichiomycetes</taxon>
        <taxon>Debaryomycetaceae</taxon>
        <taxon>Candida/Lodderomyces clade</taxon>
        <taxon>Candida</taxon>
    </lineage>
</organism>
<reference evidence="4 5" key="3">
    <citation type="journal article" date="2013" name="Genome Biol.">
        <title>Assembly of a phased diploid Candida albicans genome facilitates allele-specific measurements and provides a simple model for repeat and indel structure.</title>
        <authorList>
            <person name="Muzzey D."/>
            <person name="Schwartz K."/>
            <person name="Weissman J.S."/>
            <person name="Sherlock G."/>
        </authorList>
    </citation>
    <scope>NUCLEOTIDE SEQUENCE [LARGE SCALE GENOMIC DNA]</scope>
    <source>
        <strain evidence="5">SC5314 / ATCC MYA-2876</strain>
    </source>
</reference>
<feature type="signal peptide" evidence="1">
    <location>
        <begin position="1"/>
        <end position="19"/>
    </location>
</feature>
<name>A0A1D8PLK0_CANAL</name>
<dbReference type="Gene3D" id="3.40.30.10">
    <property type="entry name" value="Glutaredoxin"/>
    <property type="match status" value="1"/>
</dbReference>
<dbReference type="KEGG" id="cal:CAALFM_C402450WA"/>
<evidence type="ECO:0000313" key="4">
    <source>
        <dbReference type="EMBL" id="AOW29014.1"/>
    </source>
</evidence>
<gene>
    <name evidence="4" type="ordered locus">CAALFM_C402450WA</name>
    <name evidence="3" type="ordered locus">orf19.10271</name>
</gene>
<accession>A0A1D8PLK0</accession>
<dbReference type="CGD" id="CAL0000191543">
    <property type="gene designation" value="orf19.10271"/>
</dbReference>
<keyword evidence="1" id="KW-0732">Signal</keyword>
<sequence>MQIAVLYLLLTSCMIHIYAITSSSTSSSTGDHIIEFDDNSIQSTLELADFSFIYFYSDVCKYCRKFDPTFENLSVLYNQPKQKDTIKKTGSNNERLYFQILKTNARQNNRLSQLFKVSQYPTLKLLNYKTKEIITYDNKNNRDLQSIINYLQQNLNIEPQFENFKSKVKYYQSPPSDSFKQDLDFFGNENELEKNDKLIFFIASYLPEWSDYQYPAHFIHQLALDYPDLTIIIVDYEKLNDYGVLSKYEINSFPSVMYLKNNGDYKKYQFSSQSKRELDYHKVEKFLDSVDQDNGTWEKVKESSIDTETLSHQQQEVDYEDDDDLAFEHIEL</sequence>
<dbReference type="Proteomes" id="UP000000559">
    <property type="component" value="Chromosome 4"/>
</dbReference>
<dbReference type="AlphaFoldDB" id="A0A1D8PLK0"/>
<dbReference type="STRING" id="237561.A0A1D8PLK0"/>
<dbReference type="InterPro" id="IPR036249">
    <property type="entry name" value="Thioredoxin-like_sf"/>
</dbReference>
<reference evidence="4 5" key="1">
    <citation type="journal article" date="2004" name="Proc. Natl. Acad. Sci. U.S.A.">
        <title>The diploid genome sequence of Candida albicans.</title>
        <authorList>
            <person name="Jones T."/>
            <person name="Federspiel N.A."/>
            <person name="Chibana H."/>
            <person name="Dungan J."/>
            <person name="Kalman S."/>
            <person name="Magee B.B."/>
            <person name="Newport G."/>
            <person name="Thorstenson Y.R."/>
            <person name="Agabian N."/>
            <person name="Magee P.T."/>
            <person name="Davis R.W."/>
            <person name="Scherer S."/>
        </authorList>
    </citation>
    <scope>NUCLEOTIDE SEQUENCE [LARGE SCALE GENOMIC DNA]</scope>
    <source>
        <strain evidence="5">SC5314 / ATCC MYA-2876</strain>
    </source>
</reference>
<dbReference type="SMR" id="A0A1D8PLK0"/>
<evidence type="ECO:0000259" key="2">
    <source>
        <dbReference type="Pfam" id="PF00085"/>
    </source>
</evidence>
<evidence type="ECO:0000313" key="5">
    <source>
        <dbReference type="Proteomes" id="UP000000559"/>
    </source>
</evidence>
<dbReference type="Pfam" id="PF00085">
    <property type="entry name" value="Thioredoxin"/>
    <property type="match status" value="1"/>
</dbReference>
<dbReference type="eggNOG" id="KOG0191">
    <property type="taxonomic scope" value="Eukaryota"/>
</dbReference>
<dbReference type="EMBL" id="CP017626">
    <property type="protein sequence ID" value="AOW29014.1"/>
    <property type="molecule type" value="Genomic_DNA"/>
</dbReference>
<reference evidence="4 5" key="2">
    <citation type="journal article" date="2007" name="Genome Biol.">
        <title>Assembly of the Candida albicans genome into sixteen supercontigs aligned on the eight chromosomes.</title>
        <authorList>
            <person name="van het Hoog M."/>
            <person name="Rast T.J."/>
            <person name="Martchenko M."/>
            <person name="Grindle S."/>
            <person name="Dignard D."/>
            <person name="Hogues H."/>
            <person name="Cuomo C."/>
            <person name="Berriman M."/>
            <person name="Scherer S."/>
            <person name="Magee B.B."/>
            <person name="Whiteway M."/>
            <person name="Chibana H."/>
            <person name="Nantel A."/>
            <person name="Magee P.T."/>
        </authorList>
    </citation>
    <scope>GENOME REANNOTATION</scope>
    <source>
        <strain evidence="5">SC5314 / ATCC MYA-2876</strain>
    </source>
</reference>
<dbReference type="PANTHER" id="PTHR45815">
    <property type="entry name" value="PROTEIN DISULFIDE-ISOMERASE A6"/>
    <property type="match status" value="1"/>
</dbReference>
<dbReference type="SUPFAM" id="SSF52833">
    <property type="entry name" value="Thioredoxin-like"/>
    <property type="match status" value="2"/>
</dbReference>
<dbReference type="RefSeq" id="XP_720507.2">
    <property type="nucleotide sequence ID" value="XM_715414.2"/>
</dbReference>
<protein>
    <recommendedName>
        <fullName evidence="2">Thioredoxin domain-containing protein</fullName>
    </recommendedName>
</protein>
<dbReference type="InterPro" id="IPR013766">
    <property type="entry name" value="Thioredoxin_domain"/>
</dbReference>
<dbReference type="VEuPathDB" id="FungiDB:C4_02450W_A"/>
<dbReference type="GeneID" id="3637845"/>
<dbReference type="PANTHER" id="PTHR45815:SF3">
    <property type="entry name" value="PROTEIN DISULFIDE-ISOMERASE A6"/>
    <property type="match status" value="1"/>
</dbReference>
<dbReference type="InParanoid" id="A0A1D8PLK0"/>
<evidence type="ECO:0000313" key="3">
    <source>
        <dbReference type="CGD" id="CAL0000191543"/>
    </source>
</evidence>
<evidence type="ECO:0000256" key="1">
    <source>
        <dbReference type="SAM" id="SignalP"/>
    </source>
</evidence>
<feature type="chain" id="PRO_5009111163" description="Thioredoxin domain-containing protein" evidence="1">
    <location>
        <begin position="20"/>
        <end position="332"/>
    </location>
</feature>